<evidence type="ECO:0000256" key="1">
    <source>
        <dbReference type="ARBA" id="ARBA00023239"/>
    </source>
</evidence>
<evidence type="ECO:0000313" key="3">
    <source>
        <dbReference type="Proteomes" id="UP000325440"/>
    </source>
</evidence>
<evidence type="ECO:0000313" key="2">
    <source>
        <dbReference type="EMBL" id="VVC30838.1"/>
    </source>
</evidence>
<gene>
    <name evidence="2" type="ORF">CINCED_3A002239</name>
</gene>
<dbReference type="Proteomes" id="UP000325440">
    <property type="component" value="Unassembled WGS sequence"/>
</dbReference>
<organism evidence="2 3">
    <name type="scientific">Cinara cedri</name>
    <dbReference type="NCBI Taxonomy" id="506608"/>
    <lineage>
        <taxon>Eukaryota</taxon>
        <taxon>Metazoa</taxon>
        <taxon>Ecdysozoa</taxon>
        <taxon>Arthropoda</taxon>
        <taxon>Hexapoda</taxon>
        <taxon>Insecta</taxon>
        <taxon>Pterygota</taxon>
        <taxon>Neoptera</taxon>
        <taxon>Paraneoptera</taxon>
        <taxon>Hemiptera</taxon>
        <taxon>Sternorrhyncha</taxon>
        <taxon>Aphidomorpha</taxon>
        <taxon>Aphidoidea</taxon>
        <taxon>Aphididae</taxon>
        <taxon>Lachninae</taxon>
        <taxon>Cinara</taxon>
    </lineage>
</organism>
<dbReference type="GO" id="GO:0005829">
    <property type="term" value="C:cytosol"/>
    <property type="evidence" value="ECO:0007669"/>
    <property type="project" value="TreeGrafter"/>
</dbReference>
<dbReference type="GO" id="GO:0006635">
    <property type="term" value="P:fatty acid beta-oxidation"/>
    <property type="evidence" value="ECO:0007669"/>
    <property type="project" value="TreeGrafter"/>
</dbReference>
<reference evidence="2 3" key="1">
    <citation type="submission" date="2019-08" db="EMBL/GenBank/DDBJ databases">
        <authorList>
            <person name="Alioto T."/>
            <person name="Alioto T."/>
            <person name="Gomez Garrido J."/>
        </authorList>
    </citation>
    <scope>NUCLEOTIDE SEQUENCE [LARGE SCALE GENOMIC DNA]</scope>
</reference>
<dbReference type="InterPro" id="IPR029045">
    <property type="entry name" value="ClpP/crotonase-like_dom_sf"/>
</dbReference>
<dbReference type="Gene3D" id="3.90.226.10">
    <property type="entry name" value="2-enoyl-CoA Hydratase, Chain A, domain 1"/>
    <property type="match status" value="1"/>
</dbReference>
<keyword evidence="1" id="KW-0456">Lyase</keyword>
<protein>
    <submittedName>
        <fullName evidence="2">Crotonase superfamily,ClpP/crotonase-like domain</fullName>
    </submittedName>
</protein>
<dbReference type="OrthoDB" id="448450at2759"/>
<dbReference type="GO" id="GO:0016829">
    <property type="term" value="F:lyase activity"/>
    <property type="evidence" value="ECO:0007669"/>
    <property type="project" value="UniProtKB-KW"/>
</dbReference>
<keyword evidence="3" id="KW-1185">Reference proteome</keyword>
<dbReference type="PANTHER" id="PTHR11941:SF27">
    <property type="entry name" value="ETHYLMALONYL-COA DECARBOXYLASE"/>
    <property type="match status" value="1"/>
</dbReference>
<dbReference type="InterPro" id="IPR001753">
    <property type="entry name" value="Enoyl-CoA_hydra/iso"/>
</dbReference>
<name>A0A5E4MHI8_9HEMI</name>
<proteinExistence type="predicted"/>
<dbReference type="Pfam" id="PF00378">
    <property type="entry name" value="ECH_1"/>
    <property type="match status" value="1"/>
</dbReference>
<dbReference type="EMBL" id="CABPRJ010000542">
    <property type="protein sequence ID" value="VVC30838.1"/>
    <property type="molecule type" value="Genomic_DNA"/>
</dbReference>
<dbReference type="PANTHER" id="PTHR11941">
    <property type="entry name" value="ENOYL-COA HYDRATASE-RELATED"/>
    <property type="match status" value="1"/>
</dbReference>
<sequence>MSNTNEKNMDGNRSPKEKYLRDFTYQGPEMSVAEARDIMSQFSYDNSTVDLEEGENGIAKVCLNNPRARNAINGKMMIDLNDIIDKLEDHMAEYKGVILYGANGNFCAGGDLKLTKKMHNPDIGYAMSTYIGYVLEKFRNLPMITVAYIDGSGALGGGAEITTACDYRLMSNSSETTAIGFIHGTMGLVPAWGSSGRLMSLVGPRTTLDLLLDGRRLSASEATDVGLVDGTVATLADAVQWLSPKVRHDVNVIRAIKRTRLCHEAGLVSRAASLMERKIFAPLWGGDANRAALDRFFKKGN</sequence>
<dbReference type="SUPFAM" id="SSF52096">
    <property type="entry name" value="ClpP/crotonase"/>
    <property type="match status" value="1"/>
</dbReference>
<dbReference type="AlphaFoldDB" id="A0A5E4MHI8"/>
<dbReference type="CDD" id="cd06558">
    <property type="entry name" value="crotonase-like"/>
    <property type="match status" value="1"/>
</dbReference>
<accession>A0A5E4MHI8</accession>